<keyword evidence="1" id="KW-0732">Signal</keyword>
<organism evidence="3 4">
    <name type="scientific">Paracoccus cavernae</name>
    <dbReference type="NCBI Taxonomy" id="1571207"/>
    <lineage>
        <taxon>Bacteria</taxon>
        <taxon>Pseudomonadati</taxon>
        <taxon>Pseudomonadota</taxon>
        <taxon>Alphaproteobacteria</taxon>
        <taxon>Rhodobacterales</taxon>
        <taxon>Paracoccaceae</taxon>
        <taxon>Paracoccus</taxon>
    </lineage>
</organism>
<proteinExistence type="predicted"/>
<keyword evidence="4" id="KW-1185">Reference proteome</keyword>
<dbReference type="EMBL" id="JAUFRC010000001">
    <property type="protein sequence ID" value="MDN3711490.1"/>
    <property type="molecule type" value="Genomic_DNA"/>
</dbReference>
<evidence type="ECO:0000313" key="3">
    <source>
        <dbReference type="EMBL" id="MDN3711490.1"/>
    </source>
</evidence>
<reference evidence="4" key="1">
    <citation type="journal article" date="2019" name="Int. J. Syst. Evol. Microbiol.">
        <title>The Global Catalogue of Microorganisms (GCM) 10K type strain sequencing project: providing services to taxonomists for standard genome sequencing and annotation.</title>
        <authorList>
            <consortium name="The Broad Institute Genomics Platform"/>
            <consortium name="The Broad Institute Genome Sequencing Center for Infectious Disease"/>
            <person name="Wu L."/>
            <person name="Ma J."/>
        </authorList>
    </citation>
    <scope>NUCLEOTIDE SEQUENCE [LARGE SCALE GENOMIC DNA]</scope>
    <source>
        <strain evidence="4">CECT 8482</strain>
    </source>
</reference>
<dbReference type="Pfam" id="PF00497">
    <property type="entry name" value="SBP_bac_3"/>
    <property type="match status" value="1"/>
</dbReference>
<accession>A0ABT8D7U9</accession>
<evidence type="ECO:0000259" key="2">
    <source>
        <dbReference type="SMART" id="SM00062"/>
    </source>
</evidence>
<dbReference type="InterPro" id="IPR001638">
    <property type="entry name" value="Solute-binding_3/MltF_N"/>
</dbReference>
<protein>
    <submittedName>
        <fullName evidence="3">Transporter substrate-binding domain-containing protein</fullName>
    </submittedName>
</protein>
<evidence type="ECO:0000256" key="1">
    <source>
        <dbReference type="ARBA" id="ARBA00022729"/>
    </source>
</evidence>
<dbReference type="PANTHER" id="PTHR35936:SF17">
    <property type="entry name" value="ARGININE-BINDING EXTRACELLULAR PROTEIN ARTP"/>
    <property type="match status" value="1"/>
</dbReference>
<gene>
    <name evidence="3" type="ORF">QWZ10_06090</name>
</gene>
<dbReference type="Proteomes" id="UP001243846">
    <property type="component" value="Unassembled WGS sequence"/>
</dbReference>
<sequence>MTAGKLTIGTNPGGPPLSTYASDTTTIVGADPDIGALIAQALGLEPVIVPVAWADWPLALQSGKIDVVLSNVGVTEERKKKFDFATYRQGLHGFFVHRDSPVQKIAVPEDIAGLTIVVGIGTNQERILGRWNEIITAAGHEPAELVYYDDEGAKLLALRAGRVDVMVQPHAQLVAIAKRDGDFRRSGRCRRAGPSARMWRRPCARIPDWPRRWRSR</sequence>
<dbReference type="SUPFAM" id="SSF53850">
    <property type="entry name" value="Periplasmic binding protein-like II"/>
    <property type="match status" value="1"/>
</dbReference>
<dbReference type="SMART" id="SM00062">
    <property type="entry name" value="PBPb"/>
    <property type="match status" value="1"/>
</dbReference>
<feature type="domain" description="Solute-binding protein family 3/N-terminal" evidence="2">
    <location>
        <begin position="5"/>
        <end position="216"/>
    </location>
</feature>
<dbReference type="Gene3D" id="3.40.190.10">
    <property type="entry name" value="Periplasmic binding protein-like II"/>
    <property type="match status" value="2"/>
</dbReference>
<evidence type="ECO:0000313" key="4">
    <source>
        <dbReference type="Proteomes" id="UP001243846"/>
    </source>
</evidence>
<comment type="caution">
    <text evidence="3">The sequence shown here is derived from an EMBL/GenBank/DDBJ whole genome shotgun (WGS) entry which is preliminary data.</text>
</comment>
<dbReference type="PANTHER" id="PTHR35936">
    <property type="entry name" value="MEMBRANE-BOUND LYTIC MUREIN TRANSGLYCOSYLASE F"/>
    <property type="match status" value="1"/>
</dbReference>
<name>A0ABT8D7U9_9RHOB</name>